<gene>
    <name evidence="1" type="ORF">Tci_909993</name>
</gene>
<accession>A0A699W191</accession>
<dbReference type="AlphaFoldDB" id="A0A699W191"/>
<name>A0A699W191_TANCI</name>
<reference evidence="1" key="1">
    <citation type="journal article" date="2019" name="Sci. Rep.">
        <title>Draft genome of Tanacetum cinerariifolium, the natural source of mosquito coil.</title>
        <authorList>
            <person name="Yamashiro T."/>
            <person name="Shiraishi A."/>
            <person name="Satake H."/>
            <person name="Nakayama K."/>
        </authorList>
    </citation>
    <scope>NUCLEOTIDE SEQUENCE</scope>
</reference>
<protein>
    <submittedName>
        <fullName evidence="1">Uncharacterized protein</fullName>
    </submittedName>
</protein>
<evidence type="ECO:0000313" key="1">
    <source>
        <dbReference type="EMBL" id="GFD38024.1"/>
    </source>
</evidence>
<dbReference type="EMBL" id="BKCJ011494500">
    <property type="protein sequence ID" value="GFD38024.1"/>
    <property type="molecule type" value="Genomic_DNA"/>
</dbReference>
<organism evidence="1">
    <name type="scientific">Tanacetum cinerariifolium</name>
    <name type="common">Dalmatian daisy</name>
    <name type="synonym">Chrysanthemum cinerariifolium</name>
    <dbReference type="NCBI Taxonomy" id="118510"/>
    <lineage>
        <taxon>Eukaryota</taxon>
        <taxon>Viridiplantae</taxon>
        <taxon>Streptophyta</taxon>
        <taxon>Embryophyta</taxon>
        <taxon>Tracheophyta</taxon>
        <taxon>Spermatophyta</taxon>
        <taxon>Magnoliopsida</taxon>
        <taxon>eudicotyledons</taxon>
        <taxon>Gunneridae</taxon>
        <taxon>Pentapetalae</taxon>
        <taxon>asterids</taxon>
        <taxon>campanulids</taxon>
        <taxon>Asterales</taxon>
        <taxon>Asteraceae</taxon>
        <taxon>Asteroideae</taxon>
        <taxon>Anthemideae</taxon>
        <taxon>Anthemidinae</taxon>
        <taxon>Tanacetum</taxon>
    </lineage>
</organism>
<feature type="non-terminal residue" evidence="1">
    <location>
        <position position="1"/>
    </location>
</feature>
<comment type="caution">
    <text evidence="1">The sequence shown here is derived from an EMBL/GenBank/DDBJ whole genome shotgun (WGS) entry which is preliminary data.</text>
</comment>
<sequence length="122" mass="13682">VAWSRSWILRALRRPDSLAAQFVLCPQGVPVFRCQGCASHRSVVLRRRGRQTDFYGSAVCTDLRRCEAAGPAGGFRRVHADPVGQLVRTPANENKTFETLGRLRQPWQSKQLRAISSTTCRT</sequence>
<proteinExistence type="predicted"/>